<dbReference type="InterPro" id="IPR025736">
    <property type="entry name" value="PucR_C-HTH_dom"/>
</dbReference>
<dbReference type="EMBL" id="AP019620">
    <property type="protein sequence ID" value="BBJ45371.1"/>
    <property type="molecule type" value="Genomic_DNA"/>
</dbReference>
<proteinExistence type="predicted"/>
<feature type="domain" description="PucR C-terminal helix-turn-helix" evidence="1">
    <location>
        <begin position="3"/>
        <end position="34"/>
    </location>
</feature>
<evidence type="ECO:0000259" key="1">
    <source>
        <dbReference type="Pfam" id="PF13556"/>
    </source>
</evidence>
<evidence type="ECO:0000313" key="3">
    <source>
        <dbReference type="Proteomes" id="UP000463951"/>
    </source>
</evidence>
<dbReference type="Proteomes" id="UP000463951">
    <property type="component" value="Chromosome"/>
</dbReference>
<dbReference type="Pfam" id="PF13556">
    <property type="entry name" value="HTH_30"/>
    <property type="match status" value="1"/>
</dbReference>
<dbReference type="AlphaFoldDB" id="A0A499V779"/>
<name>A0A499V779_9ACTN</name>
<accession>A0A499V779</accession>
<gene>
    <name evidence="2" type="ORF">SSPO_080890</name>
</gene>
<evidence type="ECO:0000313" key="2">
    <source>
        <dbReference type="EMBL" id="BBJ45371.1"/>
    </source>
</evidence>
<organism evidence="2 3">
    <name type="scientific">Streptomyces antimycoticus</name>
    <dbReference type="NCBI Taxonomy" id="68175"/>
    <lineage>
        <taxon>Bacteria</taxon>
        <taxon>Bacillati</taxon>
        <taxon>Actinomycetota</taxon>
        <taxon>Actinomycetes</taxon>
        <taxon>Kitasatosporales</taxon>
        <taxon>Streptomycetaceae</taxon>
        <taxon>Streptomyces</taxon>
        <taxon>Streptomyces violaceusniger group</taxon>
    </lineage>
</organism>
<protein>
    <recommendedName>
        <fullName evidence="1">PucR C-terminal helix-turn-helix domain-containing protein</fullName>
    </recommendedName>
</protein>
<sequence length="57" mass="6245">MYRNTVLNRLRRIEQLCGSSPADHRFLLAGYLGLLTLDLLPSAKRTPADNGHSAPGP</sequence>
<reference evidence="2 3" key="1">
    <citation type="journal article" date="2020" name="Int. J. Syst. Evol. Microbiol.">
        <title>Reclassification of Streptomyces castelarensis and Streptomyces sporoclivatus as later heterotypic synonyms of Streptomyces antimycoticus.</title>
        <authorList>
            <person name="Komaki H."/>
            <person name="Tamura T."/>
        </authorList>
    </citation>
    <scope>NUCLEOTIDE SEQUENCE [LARGE SCALE GENOMIC DNA]</scope>
    <source>
        <strain evidence="2 3">NBRC 100767</strain>
    </source>
</reference>